<protein>
    <submittedName>
        <fullName evidence="1">Iron complex transport system permease protein</fullName>
    </submittedName>
</protein>
<comment type="caution">
    <text evidence="1">The sequence shown here is derived from an EMBL/GenBank/DDBJ whole genome shotgun (WGS) entry which is preliminary data.</text>
</comment>
<dbReference type="EMBL" id="JAGGJR010000014">
    <property type="protein sequence ID" value="MBP1876040.1"/>
    <property type="molecule type" value="Genomic_DNA"/>
</dbReference>
<gene>
    <name evidence="1" type="ORF">J2Z19_005789</name>
</gene>
<accession>A0ACC5T4P0</accession>
<evidence type="ECO:0000313" key="1">
    <source>
        <dbReference type="EMBL" id="MBP1876040.1"/>
    </source>
</evidence>
<reference evidence="1" key="1">
    <citation type="submission" date="2021-03" db="EMBL/GenBank/DDBJ databases">
        <title>Genomic Encyclopedia of Type Strains, Phase IV (KMG-IV): sequencing the most valuable type-strain genomes for metagenomic binning, comparative biology and taxonomic classification.</title>
        <authorList>
            <person name="Goeker M."/>
        </authorList>
    </citation>
    <scope>NUCLEOTIDE SEQUENCE</scope>
    <source>
        <strain evidence="1">DSM 18131</strain>
    </source>
</reference>
<proteinExistence type="predicted"/>
<name>A0ACC5T4P0_ENSAD</name>
<organism evidence="1 2">
    <name type="scientific">Ensifer adhaerens</name>
    <name type="common">Sinorhizobium morelense</name>
    <dbReference type="NCBI Taxonomy" id="106592"/>
    <lineage>
        <taxon>Bacteria</taxon>
        <taxon>Pseudomonadati</taxon>
        <taxon>Pseudomonadota</taxon>
        <taxon>Alphaproteobacteria</taxon>
        <taxon>Hyphomicrobiales</taxon>
        <taxon>Rhizobiaceae</taxon>
        <taxon>Sinorhizobium/Ensifer group</taxon>
        <taxon>Ensifer</taxon>
    </lineage>
</organism>
<sequence length="354" mass="36621">MTGAVFETAHVVADYRRATARRLGAIGVGLAALLILVLVDFLTGPSGMSLFDVWSALLAGPKGDDVAAATILWQLRMPQTLMGALVGACLGIAGLQMQTILDNPLASPFTLGFSAAAGFGAALAIMFGGLVPLPGFVVVPAMAFAMTLLACALVYFVAQLRGATPEILVLAGIAVLFLFQSMQSLLQFLASPEVLQQIVFWLFGSLLKANWTSVAVTAAILAACLPFVARDCWRLTVLRLGEANASSLGLSVSALRKRSFVLVALLTAAAVSFVGTIGFVGLIAPHVARTAVGEDHRFAFPFAAIAGAIILIGASVFGKLLSPASVIPVGIITAVAGIPMLFLVIVRRGGSEIS</sequence>
<keyword evidence="2" id="KW-1185">Reference proteome</keyword>
<dbReference type="Proteomes" id="UP000823773">
    <property type="component" value="Unassembled WGS sequence"/>
</dbReference>
<evidence type="ECO:0000313" key="2">
    <source>
        <dbReference type="Proteomes" id="UP000823773"/>
    </source>
</evidence>